<dbReference type="Gene3D" id="3.20.20.100">
    <property type="entry name" value="NADP-dependent oxidoreductase domain"/>
    <property type="match status" value="1"/>
</dbReference>
<dbReference type="GO" id="GO:0016491">
    <property type="term" value="F:oxidoreductase activity"/>
    <property type="evidence" value="ECO:0007669"/>
    <property type="project" value="UniProtKB-KW"/>
</dbReference>
<reference evidence="3 4" key="1">
    <citation type="submission" date="2020-03" db="EMBL/GenBank/DDBJ databases">
        <title>Nocardioides sp. nov., isolated from fish.</title>
        <authorList>
            <person name="Hyun D.-W."/>
            <person name="Bae J.-W."/>
        </authorList>
    </citation>
    <scope>NUCLEOTIDE SEQUENCE [LARGE SCALE GENOMIC DNA]</scope>
    <source>
        <strain evidence="3 4">HDW12A</strain>
    </source>
</reference>
<keyword evidence="1" id="KW-0560">Oxidoreductase</keyword>
<accession>A0A6G7YE92</accession>
<dbReference type="CDD" id="cd19088">
    <property type="entry name" value="AKR_AKR13B1"/>
    <property type="match status" value="1"/>
</dbReference>
<evidence type="ECO:0000313" key="4">
    <source>
        <dbReference type="Proteomes" id="UP000502035"/>
    </source>
</evidence>
<dbReference type="PANTHER" id="PTHR43625:SF40">
    <property type="entry name" value="ALDO-KETO REDUCTASE YAKC [NADP(+)]"/>
    <property type="match status" value="1"/>
</dbReference>
<evidence type="ECO:0000313" key="3">
    <source>
        <dbReference type="EMBL" id="QIK74958.1"/>
    </source>
</evidence>
<protein>
    <submittedName>
        <fullName evidence="3">Aldo/keto reductase</fullName>
    </submittedName>
</protein>
<dbReference type="Proteomes" id="UP000502035">
    <property type="component" value="Chromosome"/>
</dbReference>
<dbReference type="InterPro" id="IPR050791">
    <property type="entry name" value="Aldo-Keto_reductase"/>
</dbReference>
<dbReference type="AlphaFoldDB" id="A0A6G7YE92"/>
<dbReference type="SUPFAM" id="SSF51430">
    <property type="entry name" value="NAD(P)-linked oxidoreductase"/>
    <property type="match status" value="1"/>
</dbReference>
<feature type="domain" description="NADP-dependent oxidoreductase" evidence="2">
    <location>
        <begin position="13"/>
        <end position="288"/>
    </location>
</feature>
<dbReference type="RefSeq" id="WP_166315886.1">
    <property type="nucleotide sequence ID" value="NZ_CP049866.1"/>
</dbReference>
<dbReference type="EMBL" id="CP049866">
    <property type="protein sequence ID" value="QIK74958.1"/>
    <property type="molecule type" value="Genomic_DNA"/>
</dbReference>
<dbReference type="PRINTS" id="PR00069">
    <property type="entry name" value="ALDKETRDTASE"/>
</dbReference>
<sequence length="288" mass="30337">MQTRVLGNHLVGAIGLGLMTFDQSGEQPREQLLDTITAALDAGVTLFDTADAYGPGDELGAEAQGANERLIASLLDELGVRDRVVLATKGGHVRTEGGGWATDSTADHLRSAVDESLRRLGVEQIALWQHHRPSSQVPYDEVIATVKEIADSGKVAKVGLSNADPDQIRAAHAVLGDALVSVQNQFSPAFRSSRPEIDVCEELGLAFLAWSPLGGLGDAKELATKHPAFAEVAEARGVSAQQVALAWELAQSPCVIPIPGAKRPESISDSAAAADLELSVDELTRLDA</sequence>
<proteinExistence type="predicted"/>
<dbReference type="KEGG" id="npi:G7071_05445"/>
<gene>
    <name evidence="3" type="ORF">G7071_05445</name>
</gene>
<dbReference type="GO" id="GO:0005737">
    <property type="term" value="C:cytoplasm"/>
    <property type="evidence" value="ECO:0007669"/>
    <property type="project" value="TreeGrafter"/>
</dbReference>
<dbReference type="InterPro" id="IPR020471">
    <property type="entry name" value="AKR"/>
</dbReference>
<evidence type="ECO:0000259" key="2">
    <source>
        <dbReference type="Pfam" id="PF00248"/>
    </source>
</evidence>
<dbReference type="InterPro" id="IPR023210">
    <property type="entry name" value="NADP_OxRdtase_dom"/>
</dbReference>
<dbReference type="InterPro" id="IPR036812">
    <property type="entry name" value="NAD(P)_OxRdtase_dom_sf"/>
</dbReference>
<name>A0A6G7YE92_9ACTN</name>
<evidence type="ECO:0000256" key="1">
    <source>
        <dbReference type="ARBA" id="ARBA00023002"/>
    </source>
</evidence>
<organism evidence="3 4">
    <name type="scientific">Nocardioides piscis</name>
    <dbReference type="NCBI Taxonomy" id="2714938"/>
    <lineage>
        <taxon>Bacteria</taxon>
        <taxon>Bacillati</taxon>
        <taxon>Actinomycetota</taxon>
        <taxon>Actinomycetes</taxon>
        <taxon>Propionibacteriales</taxon>
        <taxon>Nocardioidaceae</taxon>
        <taxon>Nocardioides</taxon>
    </lineage>
</organism>
<dbReference type="Pfam" id="PF00248">
    <property type="entry name" value="Aldo_ket_red"/>
    <property type="match status" value="1"/>
</dbReference>
<keyword evidence="4" id="KW-1185">Reference proteome</keyword>
<dbReference type="PANTHER" id="PTHR43625">
    <property type="entry name" value="AFLATOXIN B1 ALDEHYDE REDUCTASE"/>
    <property type="match status" value="1"/>
</dbReference>